<evidence type="ECO:0000256" key="1">
    <source>
        <dbReference type="SAM" id="SignalP"/>
    </source>
</evidence>
<reference evidence="2 3" key="1">
    <citation type="submission" date="2017-01" db="EMBL/GenBank/DDBJ databases">
        <title>Complete genome of Tateyamaria omphalii DOK1-4 isolated from seawater in Dokdo.</title>
        <authorList>
            <person name="Kim J.H."/>
            <person name="Chi W.-J."/>
        </authorList>
    </citation>
    <scope>NUCLEOTIDE SEQUENCE [LARGE SCALE GENOMIC DNA]</scope>
    <source>
        <strain evidence="2 3">DOK1-4</strain>
    </source>
</reference>
<keyword evidence="3" id="KW-1185">Reference proteome</keyword>
<accession>A0A1P8MU43</accession>
<dbReference type="OrthoDB" id="581894at2"/>
<proteinExistence type="predicted"/>
<feature type="signal peptide" evidence="1">
    <location>
        <begin position="1"/>
        <end position="21"/>
    </location>
</feature>
<evidence type="ECO:0008006" key="4">
    <source>
        <dbReference type="Google" id="ProtNLM"/>
    </source>
</evidence>
<gene>
    <name evidence="2" type="ORF">BWR18_07620</name>
</gene>
<organism evidence="2 3">
    <name type="scientific">Tateyamaria omphalii</name>
    <dbReference type="NCBI Taxonomy" id="299262"/>
    <lineage>
        <taxon>Bacteria</taxon>
        <taxon>Pseudomonadati</taxon>
        <taxon>Pseudomonadota</taxon>
        <taxon>Alphaproteobacteria</taxon>
        <taxon>Rhodobacterales</taxon>
        <taxon>Roseobacteraceae</taxon>
        <taxon>Tateyamaria</taxon>
    </lineage>
</organism>
<dbReference type="STRING" id="299262.BWR18_07620"/>
<dbReference type="KEGG" id="tom:BWR18_07620"/>
<name>A0A1P8MU43_9RHOB</name>
<evidence type="ECO:0000313" key="3">
    <source>
        <dbReference type="Proteomes" id="UP000186336"/>
    </source>
</evidence>
<dbReference type="InterPro" id="IPR019613">
    <property type="entry name" value="DUF4198"/>
</dbReference>
<feature type="chain" id="PRO_5010358079" description="DUF4198 domain-containing protein" evidence="1">
    <location>
        <begin position="22"/>
        <end position="267"/>
    </location>
</feature>
<sequence length="267" mass="29471">MFLTRLIASLWCAICAASATAHEFWIEPENFQLPPSAQIVARLKNGEEFEGVNLAYFERRIERFDVVVGDTIRPVQARMGDNPALDVPGPVGGLVVVVHETKPSLLTYRDWAKFQKFAKHKDFPDIADRHTANGFPEPPFKERYTRHAKALVAVGEGVGLDRALGLKTEFIALTNPYAPEFDGTMQVQLTLDGEIRTDAQVEVFDRAPNDSVTITLHRTDDTGIAAIPVTAGHDYLFDAVAIAPTTDGTTDAVWDTYWAALTFGVPE</sequence>
<dbReference type="EMBL" id="CP019312">
    <property type="protein sequence ID" value="APX11565.1"/>
    <property type="molecule type" value="Genomic_DNA"/>
</dbReference>
<dbReference type="RefSeq" id="WP_076627427.1">
    <property type="nucleotide sequence ID" value="NZ_CP019312.1"/>
</dbReference>
<dbReference type="AlphaFoldDB" id="A0A1P8MU43"/>
<keyword evidence="1" id="KW-0732">Signal</keyword>
<dbReference type="Proteomes" id="UP000186336">
    <property type="component" value="Chromosome"/>
</dbReference>
<evidence type="ECO:0000313" key="2">
    <source>
        <dbReference type="EMBL" id="APX11565.1"/>
    </source>
</evidence>
<protein>
    <recommendedName>
        <fullName evidence="4">DUF4198 domain-containing protein</fullName>
    </recommendedName>
</protein>
<dbReference type="Pfam" id="PF10670">
    <property type="entry name" value="DUF4198"/>
    <property type="match status" value="1"/>
</dbReference>